<dbReference type="Pfam" id="PF01594">
    <property type="entry name" value="AI-2E_transport"/>
    <property type="match status" value="1"/>
</dbReference>
<feature type="transmembrane region" description="Helical" evidence="7">
    <location>
        <begin position="330"/>
        <end position="355"/>
    </location>
</feature>
<gene>
    <name evidence="9" type="ORF">SAMN06265221_1358</name>
</gene>
<dbReference type="InterPro" id="IPR002549">
    <property type="entry name" value="AI-2E-like"/>
</dbReference>
<feature type="transmembrane region" description="Helical" evidence="7">
    <location>
        <begin position="292"/>
        <end position="310"/>
    </location>
</feature>
<dbReference type="SUPFAM" id="SSF55781">
    <property type="entry name" value="GAF domain-like"/>
    <property type="match status" value="1"/>
</dbReference>
<feature type="region of interest" description="Disordered" evidence="6">
    <location>
        <begin position="762"/>
        <end position="788"/>
    </location>
</feature>
<evidence type="ECO:0000313" key="10">
    <source>
        <dbReference type="Proteomes" id="UP000319014"/>
    </source>
</evidence>
<evidence type="ECO:0000256" key="5">
    <source>
        <dbReference type="ARBA" id="ARBA00023136"/>
    </source>
</evidence>
<keyword evidence="5 7" id="KW-0472">Membrane</keyword>
<name>A0A521FQU7_9RHOB</name>
<dbReference type="InterPro" id="IPR029016">
    <property type="entry name" value="GAF-like_dom_sf"/>
</dbReference>
<keyword evidence="10" id="KW-1185">Reference proteome</keyword>
<evidence type="ECO:0000256" key="7">
    <source>
        <dbReference type="SAM" id="Phobius"/>
    </source>
</evidence>
<keyword evidence="4 7" id="KW-1133">Transmembrane helix</keyword>
<feature type="transmembrane region" description="Helical" evidence="7">
    <location>
        <begin position="12"/>
        <end position="33"/>
    </location>
</feature>
<dbReference type="RefSeq" id="WP_142664955.1">
    <property type="nucleotide sequence ID" value="NZ_FXTK01000035.1"/>
</dbReference>
<dbReference type="PANTHER" id="PTHR43102:SF2">
    <property type="entry name" value="GAF DOMAIN-CONTAINING PROTEIN"/>
    <property type="match status" value="1"/>
</dbReference>
<feature type="transmembrane region" description="Helical" evidence="7">
    <location>
        <begin position="265"/>
        <end position="285"/>
    </location>
</feature>
<dbReference type="AlphaFoldDB" id="A0A521FQU7"/>
<evidence type="ECO:0000256" key="6">
    <source>
        <dbReference type="SAM" id="MobiDB-lite"/>
    </source>
</evidence>
<organism evidence="9 10">
    <name type="scientific">Paracoccus laeviglucosivorans</name>
    <dbReference type="NCBI Taxonomy" id="1197861"/>
    <lineage>
        <taxon>Bacteria</taxon>
        <taxon>Pseudomonadati</taxon>
        <taxon>Pseudomonadota</taxon>
        <taxon>Alphaproteobacteria</taxon>
        <taxon>Rhodobacterales</taxon>
        <taxon>Paracoccaceae</taxon>
        <taxon>Paracoccus</taxon>
    </lineage>
</organism>
<evidence type="ECO:0000259" key="8">
    <source>
        <dbReference type="SMART" id="SM00065"/>
    </source>
</evidence>
<keyword evidence="3 7" id="KW-0812">Transmembrane</keyword>
<dbReference type="PANTHER" id="PTHR43102">
    <property type="entry name" value="SLR1143 PROTEIN"/>
    <property type="match status" value="1"/>
</dbReference>
<evidence type="ECO:0000256" key="2">
    <source>
        <dbReference type="ARBA" id="ARBA00009773"/>
    </source>
</evidence>
<dbReference type="GO" id="GO:0016020">
    <property type="term" value="C:membrane"/>
    <property type="evidence" value="ECO:0007669"/>
    <property type="project" value="UniProtKB-SubCell"/>
</dbReference>
<feature type="transmembrane region" description="Helical" evidence="7">
    <location>
        <begin position="67"/>
        <end position="89"/>
    </location>
</feature>
<evidence type="ECO:0000256" key="3">
    <source>
        <dbReference type="ARBA" id="ARBA00022692"/>
    </source>
</evidence>
<evidence type="ECO:0000256" key="1">
    <source>
        <dbReference type="ARBA" id="ARBA00004141"/>
    </source>
</evidence>
<reference evidence="9 10" key="1">
    <citation type="submission" date="2017-05" db="EMBL/GenBank/DDBJ databases">
        <authorList>
            <person name="Varghese N."/>
            <person name="Submissions S."/>
        </authorList>
    </citation>
    <scope>NUCLEOTIDE SEQUENCE [LARGE SCALE GENOMIC DNA]</scope>
    <source>
        <strain evidence="9 10">DSM 100094</strain>
    </source>
</reference>
<feature type="transmembrane region" description="Helical" evidence="7">
    <location>
        <begin position="39"/>
        <end position="60"/>
    </location>
</feature>
<comment type="similarity">
    <text evidence="2">Belongs to the autoinducer-2 exporter (AI-2E) (TC 2.A.86) family.</text>
</comment>
<dbReference type="SMART" id="SM00065">
    <property type="entry name" value="GAF"/>
    <property type="match status" value="1"/>
</dbReference>
<dbReference type="EMBL" id="FXTK01000035">
    <property type="protein sequence ID" value="SMO98569.1"/>
    <property type="molecule type" value="Genomic_DNA"/>
</dbReference>
<feature type="domain" description="GAF" evidence="8">
    <location>
        <begin position="618"/>
        <end position="769"/>
    </location>
</feature>
<protein>
    <submittedName>
        <fullName evidence="9">Predicted PurR-regulated permease PerM</fullName>
    </submittedName>
</protein>
<dbReference type="Pfam" id="PF01590">
    <property type="entry name" value="GAF"/>
    <property type="match status" value="1"/>
</dbReference>
<evidence type="ECO:0000256" key="4">
    <source>
        <dbReference type="ARBA" id="ARBA00022989"/>
    </source>
</evidence>
<dbReference type="Proteomes" id="UP000319014">
    <property type="component" value="Unassembled WGS sequence"/>
</dbReference>
<feature type="compositionally biased region" description="Polar residues" evidence="6">
    <location>
        <begin position="776"/>
        <end position="788"/>
    </location>
</feature>
<feature type="transmembrane region" description="Helical" evidence="7">
    <location>
        <begin position="167"/>
        <end position="192"/>
    </location>
</feature>
<dbReference type="OrthoDB" id="9799225at2"/>
<dbReference type="InterPro" id="IPR003018">
    <property type="entry name" value="GAF"/>
</dbReference>
<sequence length="788" mass="85780">MRERFGEGISATADARTLAAILVSIAVVLGLLYAGRDVLIPLAIAFLISFALSPLVRLLVRRHVPRPVAVSAVMALLLIILASLGLLIISQVGTLSQELPTYQSTIRNKIDGLADSLHKPGMFDGVLRTIDTVRKEVGEAVSNETDQDAPLSVEIIPDNTTPIKTAIAFLVPVLTPLATLGIVFVFVFLALLDQGDLRDRLLRILGGNLHRSTDAMEEAGRRISRYLIMQVIVNVTYAIPMALGLWLIGVPGFVLWGTLAALMRFVPYVGPILSAVFPLTLAFAVDDGWNMVLLTVTLIVVLELISSNIVEPILYGTSTGLSALSLIAAATFWTAMWGPVGLILSTPLTVCLLVLGRNVPQLQILETLLGSTPALDTGTRIYQRLIADDVEDAIELANETVEGSSLVEFYDTEGLAVLKRASANYLSSARPEHRLRIVNGMGLLLDDLREEFPGPITLRKTPFVACIGGKWEVDNVSAKMLVHCLEMSEIAAETRAAGVLTPHYLDKLDLTGVDVVCIAYLSESPERNARAFCQRLKDRWPMIKIVLGFWHLQESADVAQLARECGADHVVTSLGEATHRIETLLYPWIGKQRQLANRPPDDDARIAALRETDLLTGALREQLDSYAARAAEVFDVDFAVISAITDDDEFIVGQSAGVEDRAISSDGATIKISRRDAICDHVVEIGELLVVRDTHRDPRFSDHPTINSWKARFYAGAPIGTETGHVFGALCLLNTSAREFTNEERELLSRLAAEVSSLITGKVVNRGEENPDQNGEESSSTTAQLVPE</sequence>
<comment type="subcellular location">
    <subcellularLocation>
        <location evidence="1">Membrane</location>
        <topology evidence="1">Multi-pass membrane protein</topology>
    </subcellularLocation>
</comment>
<evidence type="ECO:0000313" key="9">
    <source>
        <dbReference type="EMBL" id="SMO98569.1"/>
    </source>
</evidence>
<feature type="transmembrane region" description="Helical" evidence="7">
    <location>
        <begin position="231"/>
        <end position="259"/>
    </location>
</feature>
<accession>A0A521FQU7</accession>
<dbReference type="Gene3D" id="3.30.450.40">
    <property type="match status" value="1"/>
</dbReference>
<proteinExistence type="inferred from homology"/>